<reference evidence="2 3" key="1">
    <citation type="submission" date="2018-02" db="EMBL/GenBank/DDBJ databases">
        <title>The genomes of Aspergillus section Nigri reveals drivers in fungal speciation.</title>
        <authorList>
            <consortium name="DOE Joint Genome Institute"/>
            <person name="Vesth T.C."/>
            <person name="Nybo J."/>
            <person name="Theobald S."/>
            <person name="Brandl J."/>
            <person name="Frisvad J.C."/>
            <person name="Nielsen K.F."/>
            <person name="Lyhne E.K."/>
            <person name="Kogle M.E."/>
            <person name="Kuo A."/>
            <person name="Riley R."/>
            <person name="Clum A."/>
            <person name="Nolan M."/>
            <person name="Lipzen A."/>
            <person name="Salamov A."/>
            <person name="Henrissat B."/>
            <person name="Wiebenga A."/>
            <person name="De vries R.P."/>
            <person name="Grigoriev I.V."/>
            <person name="Mortensen U.H."/>
            <person name="Andersen M.R."/>
            <person name="Baker S.E."/>
        </authorList>
    </citation>
    <scope>NUCLEOTIDE SEQUENCE [LARGE SCALE GENOMIC DNA]</scope>
    <source>
        <strain evidence="2 3">CBS 707.79</strain>
    </source>
</reference>
<evidence type="ECO:0000313" key="3">
    <source>
        <dbReference type="Proteomes" id="UP000247810"/>
    </source>
</evidence>
<dbReference type="PANTHER" id="PTHR48079">
    <property type="entry name" value="PROTEIN YEEZ"/>
    <property type="match status" value="1"/>
</dbReference>
<feature type="domain" description="NAD-dependent epimerase/dehydratase" evidence="1">
    <location>
        <begin position="2"/>
        <end position="76"/>
    </location>
</feature>
<dbReference type="AlphaFoldDB" id="A0A319DUX7"/>
<dbReference type="Gene3D" id="3.40.50.720">
    <property type="entry name" value="NAD(P)-binding Rossmann-like Domain"/>
    <property type="match status" value="1"/>
</dbReference>
<dbReference type="OrthoDB" id="10262413at2759"/>
<proteinExistence type="predicted"/>
<dbReference type="GO" id="GO:0004029">
    <property type="term" value="F:aldehyde dehydrogenase (NAD+) activity"/>
    <property type="evidence" value="ECO:0007669"/>
    <property type="project" value="TreeGrafter"/>
</dbReference>
<dbReference type="VEuPathDB" id="FungiDB:BO71DRAFT_480833"/>
<accession>A0A319DUX7</accession>
<dbReference type="Proteomes" id="UP000247810">
    <property type="component" value="Unassembled WGS sequence"/>
</dbReference>
<dbReference type="PANTHER" id="PTHR48079:SF6">
    <property type="entry name" value="NAD(P)-BINDING DOMAIN-CONTAINING PROTEIN-RELATED"/>
    <property type="match status" value="1"/>
</dbReference>
<dbReference type="InterPro" id="IPR036291">
    <property type="entry name" value="NAD(P)-bd_dom_sf"/>
</dbReference>
<dbReference type="InterPro" id="IPR001509">
    <property type="entry name" value="Epimerase_deHydtase"/>
</dbReference>
<protein>
    <recommendedName>
        <fullName evidence="1">NAD-dependent epimerase/dehydratase domain-containing protein</fullName>
    </recommendedName>
</protein>
<evidence type="ECO:0000313" key="2">
    <source>
        <dbReference type="EMBL" id="PYH97947.1"/>
    </source>
</evidence>
<evidence type="ECO:0000259" key="1">
    <source>
        <dbReference type="Pfam" id="PF01370"/>
    </source>
</evidence>
<dbReference type="EMBL" id="KZ825817">
    <property type="protein sequence ID" value="PYH97947.1"/>
    <property type="molecule type" value="Genomic_DNA"/>
</dbReference>
<keyword evidence="3" id="KW-1185">Reference proteome</keyword>
<dbReference type="Pfam" id="PF01370">
    <property type="entry name" value="Epimerase"/>
    <property type="match status" value="1"/>
</dbReference>
<dbReference type="SUPFAM" id="SSF51735">
    <property type="entry name" value="NAD(P)-binding Rossmann-fold domains"/>
    <property type="match status" value="1"/>
</dbReference>
<organism evidence="2 3">
    <name type="scientific">Aspergillus ellipticus CBS 707.79</name>
    <dbReference type="NCBI Taxonomy" id="1448320"/>
    <lineage>
        <taxon>Eukaryota</taxon>
        <taxon>Fungi</taxon>
        <taxon>Dikarya</taxon>
        <taxon>Ascomycota</taxon>
        <taxon>Pezizomycotina</taxon>
        <taxon>Eurotiomycetes</taxon>
        <taxon>Eurotiomycetidae</taxon>
        <taxon>Eurotiales</taxon>
        <taxon>Aspergillaceae</taxon>
        <taxon>Aspergillus</taxon>
        <taxon>Aspergillus subgen. Circumdati</taxon>
    </lineage>
</organism>
<name>A0A319DUX7_9EURO</name>
<gene>
    <name evidence="2" type="ORF">BO71DRAFT_480833</name>
</gene>
<sequence>MILITGASGYLGGTLLARWQSANLPPHSKLYALVRTPDQANAVQKYGAEPLILDLSDYRRVTEAILEAGITIIYFLIDALTSKYQPAMIKALGEVKKKTEKEVHFLYTTGAKQFSNHAGMPTDYPLLDTDPQLYELQRTVKAPYDFFEGISRANVNVIDTAEANGVRSYIFAPCIVYGKGEGFGNQTSIQDVAIVDAATWPVSHIIDTTTLYLQILRKILSGDEIGHDKQGFYLAASGTQSLAKRGAIEDEVVMQADEADMARMGEALKTSSAAVPVFVGGKCLFTAEHGRQIGWEPQYPPEHILTAADDGVALILASFQKD</sequence>
<dbReference type="InterPro" id="IPR051783">
    <property type="entry name" value="NAD(P)-dependent_oxidoreduct"/>
</dbReference>
<dbReference type="GO" id="GO:0005737">
    <property type="term" value="C:cytoplasm"/>
    <property type="evidence" value="ECO:0007669"/>
    <property type="project" value="TreeGrafter"/>
</dbReference>